<dbReference type="InterPro" id="IPR027417">
    <property type="entry name" value="P-loop_NTPase"/>
</dbReference>
<gene>
    <name evidence="11" type="primary">LOC106816266</name>
</gene>
<evidence type="ECO:0000313" key="10">
    <source>
        <dbReference type="Proteomes" id="UP000695022"/>
    </source>
</evidence>
<dbReference type="InterPro" id="IPR056264">
    <property type="entry name" value="R2_ABCA1-4-like"/>
</dbReference>
<feature type="domain" description="ABC transporter" evidence="9">
    <location>
        <begin position="100"/>
        <end position="349"/>
    </location>
</feature>
<feature type="transmembrane region" description="Helical" evidence="8">
    <location>
        <begin position="43"/>
        <end position="64"/>
    </location>
</feature>
<evidence type="ECO:0000256" key="1">
    <source>
        <dbReference type="ARBA" id="ARBA00004141"/>
    </source>
</evidence>
<keyword evidence="3" id="KW-0547">Nucleotide-binding</keyword>
<evidence type="ECO:0000256" key="8">
    <source>
        <dbReference type="SAM" id="Phobius"/>
    </source>
</evidence>
<evidence type="ECO:0000256" key="2">
    <source>
        <dbReference type="ARBA" id="ARBA00022692"/>
    </source>
</evidence>
<feature type="transmembrane region" description="Helical" evidence="8">
    <location>
        <begin position="752"/>
        <end position="777"/>
    </location>
</feature>
<sequence>MAESSLHHSITRDDVFYSLWFAGTGVQWSNVAEPVSVDDSFTLLYVMLMMLVDSVIFWLLTWYIEAVFPGEFGVPQPWYFPFMPSYWCGTRQLDAADDDLRQPLLGNSSHGGKMFEAEPSGLRVGIQMCQLRKITVLLGHNGAGKTTTMSMLTGLYPPTSGTAQVNGFDVRSDVRSVRSSMGLCLQHDVLFDTLTVEEHSSFFSEDINVYYYEMAQGCPRLTFRPSSHMVESMGLEDKRTALSRTLSGGHEEELSVGNALVGSKIVILDEPTSGMDSDVGMDPVARRATWDLLLAERRGRTMLLTTHHMDEADLLGDRIAIMAAGELRCCGGSLFLKKRYGAGYHMTIVKDAHCDAHQVASLVRSYVPSAEMESNSGAELSFVLPSESVGSFSELFDRLDAGREKLGVCSYGASVTTMEEVFLKVGEGMDMNLKSVMRTEYNTMTRCSIDLDVVPSSSEDHMKLNGGARLYAQQFLAMFLKRALHTARAWKVIVAQLLVPCVFTAITLVVVRTLPQLRDSPSLALTLAPFGQTIVPYYVPPGGAAGLAREFAAQFDGTRARTVDVSGGGGGGAATLDEYIVRETNADVGRFLSHCIVAAMFGGGGGGRAETTAYFNNQPYHASAISLGVADNALLRLFVNDSYSVTTVNHPLPRSAEAQINDVLTKNVEGFSISFNMMFGMAFLTSSFVLFLVKERESKAKHIQFISGVYSSNFWLSTFIWDFINFSIPLVCILFIFLAFNVPAYVEDEHLAYVLLLLVLYGWAMLPFVYIWSFCFSVPSTAFARLTKFNIISGIVTVLAVAILSIPSLNLEWLAVNLEWAFLVLLPNYCLGQAVQDLYNNYQFNSICDQPFVDYICEFTNMTMACCPGHCGGNCVQYTSNYLAWEKPGLGRPICFMAAQGAVFFVLLFLVEARVFRRMLYLVKKPGSVSSMQQDDSGSRVPEDDDVAEERRHVTATPLDSLFSTNMLNPQLSKNYGPLVAVDELTFAVPQGECFGLLGMNGAGKTSTFKMVTGDESISSGDAYVARYSIKTNIKNVQQNIGYCPQFDALIDHLTGRETLYMFARLRGVPEWQIPSMARYLLRALLLDLYADSYVGEYSGGTKRKLSTAVALVGDPAIVFLDEPTTGMDPVARRMLWDALSRYRVKGKCIVLTSHSMDECEALCTRIGIMVNGQLKCLGTQQHLKTKFGQGYTVLAKMAAGSAAHAEAGAAPNTQPLVQHLQQKYKGKCILKDVHLGFVHFHITDMSLKLSDIFATMEHAKAEYHLDDYSVSQTTLEQVFLNFAKAQRTEDEIAT</sequence>
<dbReference type="Proteomes" id="UP000695022">
    <property type="component" value="Unplaced"/>
</dbReference>
<keyword evidence="5 8" id="KW-1133">Transmembrane helix</keyword>
<dbReference type="InterPro" id="IPR003439">
    <property type="entry name" value="ABC_transporter-like_ATP-bd"/>
</dbReference>
<organism evidence="10 11">
    <name type="scientific">Priapulus caudatus</name>
    <name type="common">Priapulid worm</name>
    <dbReference type="NCBI Taxonomy" id="37621"/>
    <lineage>
        <taxon>Eukaryota</taxon>
        <taxon>Metazoa</taxon>
        <taxon>Ecdysozoa</taxon>
        <taxon>Scalidophora</taxon>
        <taxon>Priapulida</taxon>
        <taxon>Priapulimorpha</taxon>
        <taxon>Priapulimorphida</taxon>
        <taxon>Priapulidae</taxon>
        <taxon>Priapulus</taxon>
    </lineage>
</organism>
<feature type="region of interest" description="Disordered" evidence="7">
    <location>
        <begin position="929"/>
        <end position="948"/>
    </location>
</feature>
<keyword evidence="6 8" id="KW-0472">Membrane</keyword>
<dbReference type="Pfam" id="PF23321">
    <property type="entry name" value="R1_ABCA1"/>
    <property type="match status" value="1"/>
</dbReference>
<dbReference type="PANTHER" id="PTHR19229">
    <property type="entry name" value="ATP-BINDING CASSETTE TRANSPORTER SUBFAMILY A ABCA"/>
    <property type="match status" value="1"/>
</dbReference>
<comment type="subcellular location">
    <subcellularLocation>
        <location evidence="1">Membrane</location>
        <topology evidence="1">Multi-pass membrane protein</topology>
    </subcellularLocation>
</comment>
<dbReference type="PANTHER" id="PTHR19229:SF250">
    <property type="entry name" value="ABC TRANSPORTER DOMAIN-CONTAINING PROTEIN-RELATED"/>
    <property type="match status" value="1"/>
</dbReference>
<evidence type="ECO:0000256" key="3">
    <source>
        <dbReference type="ARBA" id="ARBA00022741"/>
    </source>
</evidence>
<dbReference type="SMART" id="SM00382">
    <property type="entry name" value="AAA"/>
    <property type="match status" value="2"/>
</dbReference>
<dbReference type="RefSeq" id="XP_014676332.1">
    <property type="nucleotide sequence ID" value="XM_014820846.1"/>
</dbReference>
<keyword evidence="2 8" id="KW-0812">Transmembrane</keyword>
<dbReference type="Gene3D" id="3.40.50.300">
    <property type="entry name" value="P-loop containing nucleotide triphosphate hydrolases"/>
    <property type="match status" value="2"/>
</dbReference>
<evidence type="ECO:0000256" key="5">
    <source>
        <dbReference type="ARBA" id="ARBA00022989"/>
    </source>
</evidence>
<dbReference type="PROSITE" id="PS50893">
    <property type="entry name" value="ABC_TRANSPORTER_2"/>
    <property type="match status" value="2"/>
</dbReference>
<feature type="transmembrane region" description="Helical" evidence="8">
    <location>
        <begin position="673"/>
        <end position="693"/>
    </location>
</feature>
<accession>A0ABM1EVW1</accession>
<feature type="transmembrane region" description="Helical" evidence="8">
    <location>
        <begin position="890"/>
        <end position="911"/>
    </location>
</feature>
<dbReference type="InterPro" id="IPR013525">
    <property type="entry name" value="ABC2_TM"/>
</dbReference>
<evidence type="ECO:0000256" key="7">
    <source>
        <dbReference type="SAM" id="MobiDB-lite"/>
    </source>
</evidence>
<feature type="transmembrane region" description="Helical" evidence="8">
    <location>
        <begin position="714"/>
        <end position="740"/>
    </location>
</feature>
<feature type="domain" description="ABC transporter" evidence="9">
    <location>
        <begin position="967"/>
        <end position="1197"/>
    </location>
</feature>
<dbReference type="Pfam" id="PF12698">
    <property type="entry name" value="ABC2_membrane_3"/>
    <property type="match status" value="1"/>
</dbReference>
<feature type="transmembrane region" description="Helical" evidence="8">
    <location>
        <begin position="489"/>
        <end position="511"/>
    </location>
</feature>
<protein>
    <submittedName>
        <fullName evidence="11">LOW QUALITY PROTEIN: ATP-binding cassette sub-family A member 3-like</fullName>
    </submittedName>
</protein>
<name>A0ABM1EVW1_PRICU</name>
<dbReference type="Pfam" id="PF00005">
    <property type="entry name" value="ABC_tran"/>
    <property type="match status" value="2"/>
</dbReference>
<feature type="transmembrane region" description="Helical" evidence="8">
    <location>
        <begin position="789"/>
        <end position="809"/>
    </location>
</feature>
<dbReference type="GeneID" id="106816266"/>
<keyword evidence="4" id="KW-0067">ATP-binding</keyword>
<dbReference type="SUPFAM" id="SSF52540">
    <property type="entry name" value="P-loop containing nucleoside triphosphate hydrolases"/>
    <property type="match status" value="2"/>
</dbReference>
<evidence type="ECO:0000256" key="6">
    <source>
        <dbReference type="ARBA" id="ARBA00023136"/>
    </source>
</evidence>
<keyword evidence="10" id="KW-1185">Reference proteome</keyword>
<dbReference type="CDD" id="cd03263">
    <property type="entry name" value="ABC_subfamily_A"/>
    <property type="match status" value="2"/>
</dbReference>
<proteinExistence type="predicted"/>
<evidence type="ECO:0000256" key="4">
    <source>
        <dbReference type="ARBA" id="ARBA00022840"/>
    </source>
</evidence>
<evidence type="ECO:0000259" key="9">
    <source>
        <dbReference type="PROSITE" id="PS50893"/>
    </source>
</evidence>
<reference evidence="11" key="1">
    <citation type="submission" date="2025-08" db="UniProtKB">
        <authorList>
            <consortium name="RefSeq"/>
        </authorList>
    </citation>
    <scope>IDENTIFICATION</scope>
</reference>
<dbReference type="InterPro" id="IPR026082">
    <property type="entry name" value="ABCA"/>
</dbReference>
<evidence type="ECO:0000313" key="11">
    <source>
        <dbReference type="RefSeq" id="XP_014676332.1"/>
    </source>
</evidence>
<dbReference type="InterPro" id="IPR003593">
    <property type="entry name" value="AAA+_ATPase"/>
</dbReference>